<gene>
    <name evidence="2" type="ORF">QF092_18520</name>
</gene>
<evidence type="ECO:0000313" key="2">
    <source>
        <dbReference type="EMBL" id="WGV16213.1"/>
    </source>
</evidence>
<keyword evidence="3" id="KW-1185">Reference proteome</keyword>
<evidence type="ECO:0000313" key="3">
    <source>
        <dbReference type="Proteomes" id="UP001230978"/>
    </source>
</evidence>
<dbReference type="RefSeq" id="WP_281466334.1">
    <property type="nucleotide sequence ID" value="NZ_CP124535.1"/>
</dbReference>
<dbReference type="EMBL" id="CP124535">
    <property type="protein sequence ID" value="WGV16213.1"/>
    <property type="molecule type" value="Genomic_DNA"/>
</dbReference>
<dbReference type="Proteomes" id="UP001230978">
    <property type="component" value="Chromosome"/>
</dbReference>
<feature type="transmembrane region" description="Helical" evidence="1">
    <location>
        <begin position="105"/>
        <end position="125"/>
    </location>
</feature>
<keyword evidence="1" id="KW-0812">Transmembrane</keyword>
<keyword evidence="1" id="KW-0472">Membrane</keyword>
<keyword evidence="1" id="KW-1133">Transmembrane helix</keyword>
<organism evidence="2 3">
    <name type="scientific">Fuscovulum ytuae</name>
    <dbReference type="NCBI Taxonomy" id="3042299"/>
    <lineage>
        <taxon>Bacteria</taxon>
        <taxon>Pseudomonadati</taxon>
        <taxon>Pseudomonadota</taxon>
        <taxon>Alphaproteobacteria</taxon>
        <taxon>Rhodobacterales</taxon>
        <taxon>Paracoccaceae</taxon>
        <taxon>Fuscovulum</taxon>
    </lineage>
</organism>
<sequence length="339" mass="35982">MTALKKYQRLESPGLWRDSPQSQRREVVVAFREASLVLSDPRTELALSHWSLPAIERMNPGTLPAVYSPGPDAEETLEVDDPDMIAALETIRSAVRRRTPRPGRLRGTLLIGTTLAILGIGAVFVPDALIRHTAAVLPPATRAQIGEAALADISRLTGAPCETPLGNRSLTILSERLFGGAGIRFAVLREGLPQAAILPGNLVLLGLPMLTDAPLPEVPAGFALAETLRAETDDPMQLILRHAGLAATFRLLTTGTLPISALQGYGEAFLAAPRPPLSDEALLARFEGAAVSSAAYGYALDPTGESTLTLIEADPYRGGSPRALLNAEDWNSLKAICGP</sequence>
<name>A0ABY8Q5Q8_9RHOB</name>
<reference evidence="2 3" key="1">
    <citation type="submission" date="2023-04" db="EMBL/GenBank/DDBJ databases">
        <title>YMD61, complete Genome.</title>
        <authorList>
            <person name="Zhang J."/>
        </authorList>
    </citation>
    <scope>NUCLEOTIDE SEQUENCE [LARGE SCALE GENOMIC DNA]</scope>
    <source>
        <strain evidence="2 3">YMD61</strain>
    </source>
</reference>
<protein>
    <submittedName>
        <fullName evidence="2">Uncharacterized protein</fullName>
    </submittedName>
</protein>
<proteinExistence type="predicted"/>
<evidence type="ECO:0000256" key="1">
    <source>
        <dbReference type="SAM" id="Phobius"/>
    </source>
</evidence>
<accession>A0ABY8Q5Q8</accession>